<dbReference type="PANTHER" id="PTHR42831">
    <property type="entry name" value="FE-S PROTEIN MATURATION AUXILIARY FACTOR YITW"/>
    <property type="match status" value="1"/>
</dbReference>
<dbReference type="Pfam" id="PF01883">
    <property type="entry name" value="FeS_assembly_P"/>
    <property type="match status" value="1"/>
</dbReference>
<proteinExistence type="predicted"/>
<dbReference type="KEGG" id="hbh:E4T21_13075"/>
<dbReference type="RefSeq" id="WP_149285495.1">
    <property type="nucleotide sequence ID" value="NZ_CP038437.2"/>
</dbReference>
<dbReference type="Gene3D" id="3.30.300.130">
    <property type="entry name" value="Fe-S cluster assembly (FSCA)"/>
    <property type="match status" value="1"/>
</dbReference>
<evidence type="ECO:0000313" key="3">
    <source>
        <dbReference type="Proteomes" id="UP000324285"/>
    </source>
</evidence>
<dbReference type="SUPFAM" id="SSF117916">
    <property type="entry name" value="Fe-S cluster assembly (FSCA) domain-like"/>
    <property type="match status" value="1"/>
</dbReference>
<sequence>MSDNERIPNIDGKLSKGQQLPLQRDVEVISIPFGKTVMLDEDCIVTVMQAKGSSVSVAFEGRLYLIEGSNLDAIGLEALPRPTLPEGASEEQIEAFVWDQLRTCFDPEIPVNIVDLGLVYGCRIERLLSGERIVTIRMTLTAPGCGMGDVIAADARNKILGAPQISRVHTEIVFDPPWSREMMSDEAKLELGMF</sequence>
<dbReference type="InterPro" id="IPR017776">
    <property type="entry name" value="FeS_assembly_SufT_put"/>
</dbReference>
<dbReference type="InterPro" id="IPR052339">
    <property type="entry name" value="Fe-S_Maturation_MIP18"/>
</dbReference>
<dbReference type="PANTHER" id="PTHR42831:SF1">
    <property type="entry name" value="FE-S PROTEIN MATURATION AUXILIARY FACTOR YITW"/>
    <property type="match status" value="1"/>
</dbReference>
<dbReference type="EMBL" id="CP038437">
    <property type="protein sequence ID" value="QEM82371.1"/>
    <property type="molecule type" value="Genomic_DNA"/>
</dbReference>
<evidence type="ECO:0000259" key="1">
    <source>
        <dbReference type="Pfam" id="PF01883"/>
    </source>
</evidence>
<gene>
    <name evidence="2" type="primary">sufT</name>
    <name evidence="2" type="ORF">E4T21_13075</name>
</gene>
<dbReference type="AlphaFoldDB" id="A0A5C1NHX6"/>
<dbReference type="OrthoDB" id="9805360at2"/>
<protein>
    <submittedName>
        <fullName evidence="2">Fe-S cluster assembly protein SufT</fullName>
    </submittedName>
</protein>
<dbReference type="Proteomes" id="UP000324285">
    <property type="component" value="Chromosome"/>
</dbReference>
<evidence type="ECO:0000313" key="2">
    <source>
        <dbReference type="EMBL" id="QEM82371.1"/>
    </source>
</evidence>
<feature type="domain" description="MIP18 family-like" evidence="1">
    <location>
        <begin position="97"/>
        <end position="164"/>
    </location>
</feature>
<dbReference type="NCBIfam" id="TIGR03406">
    <property type="entry name" value="FeS_long_SufT"/>
    <property type="match status" value="1"/>
</dbReference>
<reference evidence="2" key="1">
    <citation type="submission" date="2021-02" db="EMBL/GenBank/DDBJ databases">
        <title>Strain Y2R2, a novel species of the genus Halomonas.</title>
        <authorList>
            <person name="Huang H."/>
        </authorList>
    </citation>
    <scope>NUCLEOTIDE SEQUENCE</scope>
    <source>
        <strain evidence="2">Y2R2</strain>
    </source>
</reference>
<accession>A0A5C1NHX6</accession>
<dbReference type="InterPro" id="IPR034904">
    <property type="entry name" value="FSCA_dom_sf"/>
</dbReference>
<keyword evidence="3" id="KW-1185">Reference proteome</keyword>
<name>A0A5C1NHX6_9GAMM</name>
<dbReference type="InterPro" id="IPR002744">
    <property type="entry name" value="MIP18-like"/>
</dbReference>
<organism evidence="2 3">
    <name type="scientific">Halomonas binhaiensis</name>
    <dbReference type="NCBI Taxonomy" id="2562282"/>
    <lineage>
        <taxon>Bacteria</taxon>
        <taxon>Pseudomonadati</taxon>
        <taxon>Pseudomonadota</taxon>
        <taxon>Gammaproteobacteria</taxon>
        <taxon>Oceanospirillales</taxon>
        <taxon>Halomonadaceae</taxon>
        <taxon>Halomonas</taxon>
    </lineage>
</organism>